<evidence type="ECO:0000256" key="1">
    <source>
        <dbReference type="SAM" id="MobiDB-lite"/>
    </source>
</evidence>
<accession>A0AAV6FTG9</accession>
<organism evidence="2 3">
    <name type="scientific">Alosa alosa</name>
    <name type="common">allis shad</name>
    <dbReference type="NCBI Taxonomy" id="278164"/>
    <lineage>
        <taxon>Eukaryota</taxon>
        <taxon>Metazoa</taxon>
        <taxon>Chordata</taxon>
        <taxon>Craniata</taxon>
        <taxon>Vertebrata</taxon>
        <taxon>Euteleostomi</taxon>
        <taxon>Actinopterygii</taxon>
        <taxon>Neopterygii</taxon>
        <taxon>Teleostei</taxon>
        <taxon>Clupei</taxon>
        <taxon>Clupeiformes</taxon>
        <taxon>Clupeoidei</taxon>
        <taxon>Clupeidae</taxon>
        <taxon>Alosa</taxon>
    </lineage>
</organism>
<dbReference type="Proteomes" id="UP000823561">
    <property type="component" value="Chromosome 20"/>
</dbReference>
<protein>
    <submittedName>
        <fullName evidence="2">Uncharacterized protein</fullName>
    </submittedName>
</protein>
<feature type="region of interest" description="Disordered" evidence="1">
    <location>
        <begin position="1"/>
        <end position="43"/>
    </location>
</feature>
<dbReference type="EMBL" id="JADWDJ010000020">
    <property type="protein sequence ID" value="KAG5264522.1"/>
    <property type="molecule type" value="Genomic_DNA"/>
</dbReference>
<name>A0AAV6FTG9_9TELE</name>
<evidence type="ECO:0000313" key="3">
    <source>
        <dbReference type="Proteomes" id="UP000823561"/>
    </source>
</evidence>
<keyword evidence="3" id="KW-1185">Reference proteome</keyword>
<gene>
    <name evidence="2" type="ORF">AALO_G00255170</name>
</gene>
<reference evidence="2" key="1">
    <citation type="submission" date="2020-10" db="EMBL/GenBank/DDBJ databases">
        <title>Chromosome-scale genome assembly of the Allis shad, Alosa alosa.</title>
        <authorList>
            <person name="Margot Z."/>
            <person name="Christophe K."/>
            <person name="Cabau C."/>
            <person name="Louis A."/>
            <person name="Berthelot C."/>
            <person name="Parey E."/>
            <person name="Roest Crollius H."/>
            <person name="Montfort J."/>
            <person name="Robinson-Rechavi M."/>
            <person name="Bucao C."/>
            <person name="Bouchez O."/>
            <person name="Gislard M."/>
            <person name="Lluch J."/>
            <person name="Milhes M."/>
            <person name="Lampietro C."/>
            <person name="Lopez Roques C."/>
            <person name="Donnadieu C."/>
            <person name="Braasch I."/>
            <person name="Desvignes T."/>
            <person name="Postlethwait J."/>
            <person name="Bobe J."/>
            <person name="Guiguen Y."/>
        </authorList>
    </citation>
    <scope>NUCLEOTIDE SEQUENCE</scope>
    <source>
        <strain evidence="2">M-15738</strain>
        <tissue evidence="2">Blood</tissue>
    </source>
</reference>
<proteinExistence type="predicted"/>
<comment type="caution">
    <text evidence="2">The sequence shown here is derived from an EMBL/GenBank/DDBJ whole genome shotgun (WGS) entry which is preliminary data.</text>
</comment>
<sequence>MSQGRGAGLMRSKAYARGSVEGSGEEEPEPNGGENSTEQTLKDLASMLQTHIAALDARGARRSQKAAEQERWFEALRHQFSCMQQDIESMMDTSSTPRWRSRRARSFGWWTGGARWSAVSCPAVVYSVVFPLGRSATIA</sequence>
<evidence type="ECO:0000313" key="2">
    <source>
        <dbReference type="EMBL" id="KAG5264522.1"/>
    </source>
</evidence>
<dbReference type="AlphaFoldDB" id="A0AAV6FTG9"/>